<evidence type="ECO:0000256" key="1">
    <source>
        <dbReference type="ARBA" id="ARBA00006484"/>
    </source>
</evidence>
<dbReference type="PRINTS" id="PR00080">
    <property type="entry name" value="SDRFAMILY"/>
</dbReference>
<name>A0ABZ2Z7F8_9BACT</name>
<dbReference type="Proteomes" id="UP001449657">
    <property type="component" value="Chromosome"/>
</dbReference>
<evidence type="ECO:0000256" key="2">
    <source>
        <dbReference type="ARBA" id="ARBA00023002"/>
    </source>
</evidence>
<dbReference type="InterPro" id="IPR036291">
    <property type="entry name" value="NAD(P)-bd_dom_sf"/>
</dbReference>
<organism evidence="3 4">
    <name type="scientific">Chitinophaga caseinilytica</name>
    <dbReference type="NCBI Taxonomy" id="2267521"/>
    <lineage>
        <taxon>Bacteria</taxon>
        <taxon>Pseudomonadati</taxon>
        <taxon>Bacteroidota</taxon>
        <taxon>Chitinophagia</taxon>
        <taxon>Chitinophagales</taxon>
        <taxon>Chitinophagaceae</taxon>
        <taxon>Chitinophaga</taxon>
    </lineage>
</organism>
<evidence type="ECO:0000313" key="3">
    <source>
        <dbReference type="EMBL" id="WZN47729.1"/>
    </source>
</evidence>
<dbReference type="InterPro" id="IPR020904">
    <property type="entry name" value="Sc_DH/Rdtase_CS"/>
</dbReference>
<keyword evidence="2" id="KW-0560">Oxidoreductase</keyword>
<gene>
    <name evidence="3" type="ORF">WJU22_06015</name>
</gene>
<dbReference type="PANTHER" id="PTHR24321">
    <property type="entry name" value="DEHYDROGENASES, SHORT CHAIN"/>
    <property type="match status" value="1"/>
</dbReference>
<dbReference type="SUPFAM" id="SSF51735">
    <property type="entry name" value="NAD(P)-binding Rossmann-fold domains"/>
    <property type="match status" value="1"/>
</dbReference>
<dbReference type="CDD" id="cd05233">
    <property type="entry name" value="SDR_c"/>
    <property type="match status" value="1"/>
</dbReference>
<dbReference type="RefSeq" id="WP_341842354.1">
    <property type="nucleotide sequence ID" value="NZ_CP150096.1"/>
</dbReference>
<dbReference type="InterPro" id="IPR002347">
    <property type="entry name" value="SDR_fam"/>
</dbReference>
<evidence type="ECO:0000313" key="4">
    <source>
        <dbReference type="Proteomes" id="UP001449657"/>
    </source>
</evidence>
<dbReference type="PROSITE" id="PS00061">
    <property type="entry name" value="ADH_SHORT"/>
    <property type="match status" value="1"/>
</dbReference>
<dbReference type="EMBL" id="CP150096">
    <property type="protein sequence ID" value="WZN47729.1"/>
    <property type="molecule type" value="Genomic_DNA"/>
</dbReference>
<sequence length="251" mass="26236">MMEQFFSGKVALVTGAGSGIGEATALLYARHGAKVIVSDINGEHGNAVVEKIRNAGGDAQFVACDVSQPDQCEKLVNETLQHYGRLDYACNNAGIGGESAAVADMSVEGFDRVIAINLSSVFYCMKYQLPAMLKNGGGAIVNMASILAQVGFAHAAGYVAAKHGVVGLTQNAAAEYSVQGVRVNAVGPGFIDTPLLSQMDKATIDMLISKHPIGRLGKAEEVAELVIWLSSDKASFVTGSYYPVDGAYLAV</sequence>
<keyword evidence="4" id="KW-1185">Reference proteome</keyword>
<comment type="similarity">
    <text evidence="1">Belongs to the short-chain dehydrogenases/reductases (SDR) family.</text>
</comment>
<dbReference type="Pfam" id="PF13561">
    <property type="entry name" value="adh_short_C2"/>
    <property type="match status" value="1"/>
</dbReference>
<dbReference type="Gene3D" id="3.40.50.720">
    <property type="entry name" value="NAD(P)-binding Rossmann-like Domain"/>
    <property type="match status" value="1"/>
</dbReference>
<reference evidence="3 4" key="1">
    <citation type="submission" date="2024-03" db="EMBL/GenBank/DDBJ databases">
        <title>Chitinophaga caseinilytica sp. nov., a casein hydrolysing bacterium isolated from forest soil.</title>
        <authorList>
            <person name="Lee D.S."/>
            <person name="Han D.M."/>
            <person name="Baek J.H."/>
            <person name="Choi D.G."/>
            <person name="Jeon J.H."/>
            <person name="Jeon C.O."/>
        </authorList>
    </citation>
    <scope>NUCLEOTIDE SEQUENCE [LARGE SCALE GENOMIC DNA]</scope>
    <source>
        <strain evidence="3 4">KACC 19118</strain>
    </source>
</reference>
<accession>A0ABZ2Z7F8</accession>
<dbReference type="PRINTS" id="PR00081">
    <property type="entry name" value="GDHRDH"/>
</dbReference>
<dbReference type="PANTHER" id="PTHR24321:SF8">
    <property type="entry name" value="ESTRADIOL 17-BETA-DEHYDROGENASE 8-RELATED"/>
    <property type="match status" value="1"/>
</dbReference>
<proteinExistence type="inferred from homology"/>
<dbReference type="NCBIfam" id="NF005559">
    <property type="entry name" value="PRK07231.1"/>
    <property type="match status" value="1"/>
</dbReference>
<protein>
    <submittedName>
        <fullName evidence="3">SDR family oxidoreductase</fullName>
    </submittedName>
</protein>